<organism evidence="1 2">
    <name type="scientific">Paenibacillus barengoltzii G22</name>
    <dbReference type="NCBI Taxonomy" id="1235795"/>
    <lineage>
        <taxon>Bacteria</taxon>
        <taxon>Bacillati</taxon>
        <taxon>Bacillota</taxon>
        <taxon>Bacilli</taxon>
        <taxon>Bacillales</taxon>
        <taxon>Paenibacillaceae</taxon>
        <taxon>Paenibacillus</taxon>
    </lineage>
</organism>
<gene>
    <name evidence="1" type="ORF">C812_04313</name>
</gene>
<sequence length="30" mass="3464">MGDLYTHETFTFVKSGVIDISESFTYNFTI</sequence>
<dbReference type="HOGENOM" id="CLU_3404619_0_0_9"/>
<proteinExistence type="predicted"/>
<name>R9L4M6_9BACL</name>
<dbReference type="AlphaFoldDB" id="R9L4M6"/>
<evidence type="ECO:0000313" key="1">
    <source>
        <dbReference type="EMBL" id="EOS53331.1"/>
    </source>
</evidence>
<dbReference type="STRING" id="1235795.C812_04313"/>
<dbReference type="EMBL" id="ASSZ01000039">
    <property type="protein sequence ID" value="EOS53331.1"/>
    <property type="molecule type" value="Genomic_DNA"/>
</dbReference>
<comment type="caution">
    <text evidence="1">The sequence shown here is derived from an EMBL/GenBank/DDBJ whole genome shotgun (WGS) entry which is preliminary data.</text>
</comment>
<evidence type="ECO:0000313" key="2">
    <source>
        <dbReference type="Proteomes" id="UP000019598"/>
    </source>
</evidence>
<reference evidence="1 2" key="1">
    <citation type="submission" date="2013-04" db="EMBL/GenBank/DDBJ databases">
        <title>The Genome Sequence of Paenibacillus barengoltzii G22.</title>
        <authorList>
            <consortium name="The Broad Institute Genomics Platform"/>
            <consortium name="The Broad Institute Genome Sequencing Center for Infectious Disease"/>
            <person name="Earl A."/>
            <person name="Xavier R."/>
            <person name="Elson C."/>
            <person name="Duck W."/>
            <person name="Walker B."/>
            <person name="Young S."/>
            <person name="Zeng Q."/>
            <person name="Gargeya S."/>
            <person name="Fitzgerald M."/>
            <person name="Haas B."/>
            <person name="Abouelleil A."/>
            <person name="Allen A.W."/>
            <person name="Alvarado L."/>
            <person name="Arachchi H.M."/>
            <person name="Berlin A.M."/>
            <person name="Chapman S.B."/>
            <person name="Gainer-Dewar J."/>
            <person name="Goldberg J."/>
            <person name="Griggs A."/>
            <person name="Gujja S."/>
            <person name="Hansen M."/>
            <person name="Howarth C."/>
            <person name="Imamovic A."/>
            <person name="Ireland A."/>
            <person name="Larimer J."/>
            <person name="McCowan C."/>
            <person name="Murphy C."/>
            <person name="Pearson M."/>
            <person name="Poon T.W."/>
            <person name="Priest M."/>
            <person name="Roberts A."/>
            <person name="Saif S."/>
            <person name="Shea T."/>
            <person name="Sisk P."/>
            <person name="Sykes S."/>
            <person name="Wortman J."/>
            <person name="Nusbaum C."/>
            <person name="Birren B."/>
        </authorList>
    </citation>
    <scope>NUCLEOTIDE SEQUENCE [LARGE SCALE GENOMIC DNA]</scope>
    <source>
        <strain evidence="1 2">G22</strain>
    </source>
</reference>
<protein>
    <submittedName>
        <fullName evidence="1">Uncharacterized protein</fullName>
    </submittedName>
</protein>
<accession>R9L4M6</accession>
<dbReference type="Proteomes" id="UP000019598">
    <property type="component" value="Unassembled WGS sequence"/>
</dbReference>